<dbReference type="SUPFAM" id="SSF51556">
    <property type="entry name" value="Metallo-dependent hydrolases"/>
    <property type="match status" value="1"/>
</dbReference>
<dbReference type="InterPro" id="IPR050138">
    <property type="entry name" value="DHOase/Allantoinase_Hydrolase"/>
</dbReference>
<organism evidence="2 3">
    <name type="scientific">Scleroderma citrinum Foug A</name>
    <dbReference type="NCBI Taxonomy" id="1036808"/>
    <lineage>
        <taxon>Eukaryota</taxon>
        <taxon>Fungi</taxon>
        <taxon>Dikarya</taxon>
        <taxon>Basidiomycota</taxon>
        <taxon>Agaricomycotina</taxon>
        <taxon>Agaricomycetes</taxon>
        <taxon>Agaricomycetidae</taxon>
        <taxon>Boletales</taxon>
        <taxon>Sclerodermatineae</taxon>
        <taxon>Sclerodermataceae</taxon>
        <taxon>Scleroderma</taxon>
    </lineage>
</organism>
<dbReference type="PANTHER" id="PTHR43668">
    <property type="entry name" value="ALLANTOINASE"/>
    <property type="match status" value="1"/>
</dbReference>
<feature type="transmembrane region" description="Helical" evidence="1">
    <location>
        <begin position="15"/>
        <end position="33"/>
    </location>
</feature>
<sequence length="926" mass="100399">MLKYTVDPPSRRRTFLQLAVAVAVLLPIVLWNFQFSFQRVPHSDKQLFKAAARCASVVRKPGPPPHFHRRTHSDRLEPDTPATLIRHARIWTGMRNGTEIINGDILLENGLITAVGHVDESLIQTHKLLEVIDVHNAWVTPGIVDMHSHMGDDSLPELNGSEDYYSRKAVIAPWARTLDGLNTHDLSYELSIAGGVTTAIILPGSAGAIGGQAFPIKLRKTKERTPTSMLLEPPININTSFPDDPKPRWRHLKQACGENPVNWFGMTRMDVAWAFREAYNKARQLKASQDEFCSKVLRGENDLGEFPEDLQWEMLVDVLRGKVKVHTHCYETVDLDQLIRLSEEFQFSIASVHHASESYLVPELLKQAFGSKPAVALFATQARYKREAYRGSEYAPRILAQHGFDVVMKSDHPVMNSRYLLFEAQQAYYFGLPQNLAIASVTSTPARVLGLSHRIGYIRCDLVVWDSHPLAIGATPVHVFIDGISQLSGVHVTVKPSSHQQAPSVPNFDDEATATVKHDGLPPLEPGKKISGQVLFTNVSAFFSRQGDEVLKISLIEAKQTRIVVLVKNGHVQCVGTKPSCPVSSGDLDMVDLKGGTVSPGLISFGSPLGTTQILAEESTNDGEGPDPFAKKVPSVLGSHGMVRAIDGLQFGGRDALTAYRSGVTTAITAPSHAGFIGGLSVHFSLGAAHPLSPGAIVRDLAGLHVSVSHSVRGPSIGTQIATLRHLLQPGAGIDEGYFAEVTKGHIPLVVEAHSADIIAALIRLKTEVEARIGSIIKMTITGASEAHLLSTELSQAGVGVIVTPIRPFPLAWEDRRILPGPPLSEDTAVSTLLAHNVTVGIGVMETWDARNLRFNMIWTMLEGNGKITHSQATALVSSNIEKLLTGSVAPGNTVDLVALEGGGIFDSASKVVAVISPLQQSVHIL</sequence>
<keyword evidence="3" id="KW-1185">Reference proteome</keyword>
<proteinExistence type="predicted"/>
<reference evidence="2 3" key="1">
    <citation type="submission" date="2014-04" db="EMBL/GenBank/DDBJ databases">
        <authorList>
            <consortium name="DOE Joint Genome Institute"/>
            <person name="Kuo A."/>
            <person name="Kohler A."/>
            <person name="Nagy L.G."/>
            <person name="Floudas D."/>
            <person name="Copeland A."/>
            <person name="Barry K.W."/>
            <person name="Cichocki N."/>
            <person name="Veneault-Fourrey C."/>
            <person name="LaButti K."/>
            <person name="Lindquist E.A."/>
            <person name="Lipzen A."/>
            <person name="Lundell T."/>
            <person name="Morin E."/>
            <person name="Murat C."/>
            <person name="Sun H."/>
            <person name="Tunlid A."/>
            <person name="Henrissat B."/>
            <person name="Grigoriev I.V."/>
            <person name="Hibbett D.S."/>
            <person name="Martin F."/>
            <person name="Nordberg H.P."/>
            <person name="Cantor M.N."/>
            <person name="Hua S.X."/>
        </authorList>
    </citation>
    <scope>NUCLEOTIDE SEQUENCE [LARGE SCALE GENOMIC DNA]</scope>
    <source>
        <strain evidence="2 3">Foug A</strain>
    </source>
</reference>
<name>A0A0C3EAJ5_9AGAM</name>
<dbReference type="PANTHER" id="PTHR43668:SF5">
    <property type="entry name" value="AMIDOHYDROLASE 3 DOMAIN-CONTAINING PROTEIN"/>
    <property type="match status" value="1"/>
</dbReference>
<dbReference type="GO" id="GO:0005737">
    <property type="term" value="C:cytoplasm"/>
    <property type="evidence" value="ECO:0007669"/>
    <property type="project" value="TreeGrafter"/>
</dbReference>
<dbReference type="InterPro" id="IPR032466">
    <property type="entry name" value="Metal_Hydrolase"/>
</dbReference>
<dbReference type="Proteomes" id="UP000053989">
    <property type="component" value="Unassembled WGS sequence"/>
</dbReference>
<dbReference type="GO" id="GO:0006145">
    <property type="term" value="P:purine nucleobase catabolic process"/>
    <property type="evidence" value="ECO:0007669"/>
    <property type="project" value="TreeGrafter"/>
</dbReference>
<evidence type="ECO:0000313" key="3">
    <source>
        <dbReference type="Proteomes" id="UP000053989"/>
    </source>
</evidence>
<accession>A0A0C3EAJ5</accession>
<dbReference type="Gene3D" id="2.30.40.10">
    <property type="entry name" value="Urease, subunit C, domain 1"/>
    <property type="match status" value="1"/>
</dbReference>
<reference evidence="3" key="2">
    <citation type="submission" date="2015-01" db="EMBL/GenBank/DDBJ databases">
        <title>Evolutionary Origins and Diversification of the Mycorrhizal Mutualists.</title>
        <authorList>
            <consortium name="DOE Joint Genome Institute"/>
            <consortium name="Mycorrhizal Genomics Consortium"/>
            <person name="Kohler A."/>
            <person name="Kuo A."/>
            <person name="Nagy L.G."/>
            <person name="Floudas D."/>
            <person name="Copeland A."/>
            <person name="Barry K.W."/>
            <person name="Cichocki N."/>
            <person name="Veneault-Fourrey C."/>
            <person name="LaButti K."/>
            <person name="Lindquist E.A."/>
            <person name="Lipzen A."/>
            <person name="Lundell T."/>
            <person name="Morin E."/>
            <person name="Murat C."/>
            <person name="Riley R."/>
            <person name="Ohm R."/>
            <person name="Sun H."/>
            <person name="Tunlid A."/>
            <person name="Henrissat B."/>
            <person name="Grigoriev I.V."/>
            <person name="Hibbett D.S."/>
            <person name="Martin F."/>
        </authorList>
    </citation>
    <scope>NUCLEOTIDE SEQUENCE [LARGE SCALE GENOMIC DNA]</scope>
    <source>
        <strain evidence="3">Foug A</strain>
    </source>
</reference>
<dbReference type="InterPro" id="IPR011059">
    <property type="entry name" value="Metal-dep_hydrolase_composite"/>
</dbReference>
<evidence type="ECO:0000313" key="2">
    <source>
        <dbReference type="EMBL" id="KIM64996.1"/>
    </source>
</evidence>
<keyword evidence="1" id="KW-1133">Transmembrane helix</keyword>
<gene>
    <name evidence="2" type="ORF">SCLCIDRAFT_1164706</name>
</gene>
<evidence type="ECO:0008006" key="4">
    <source>
        <dbReference type="Google" id="ProtNLM"/>
    </source>
</evidence>
<dbReference type="AlphaFoldDB" id="A0A0C3EAJ5"/>
<evidence type="ECO:0000256" key="1">
    <source>
        <dbReference type="SAM" id="Phobius"/>
    </source>
</evidence>
<keyword evidence="1" id="KW-0812">Transmembrane</keyword>
<dbReference type="STRING" id="1036808.A0A0C3EAJ5"/>
<dbReference type="EMBL" id="KN822025">
    <property type="protein sequence ID" value="KIM64996.1"/>
    <property type="molecule type" value="Genomic_DNA"/>
</dbReference>
<dbReference type="SUPFAM" id="SSF51338">
    <property type="entry name" value="Composite domain of metallo-dependent hydrolases"/>
    <property type="match status" value="2"/>
</dbReference>
<keyword evidence="1" id="KW-0472">Membrane</keyword>
<dbReference type="InParanoid" id="A0A0C3EAJ5"/>
<dbReference type="Gene3D" id="3.20.20.140">
    <property type="entry name" value="Metal-dependent hydrolases"/>
    <property type="match status" value="2"/>
</dbReference>
<dbReference type="HOGENOM" id="CLU_006273_0_0_1"/>
<dbReference type="OrthoDB" id="10258955at2759"/>
<dbReference type="GO" id="GO:0004038">
    <property type="term" value="F:allantoinase activity"/>
    <property type="evidence" value="ECO:0007669"/>
    <property type="project" value="TreeGrafter"/>
</dbReference>
<protein>
    <recommendedName>
        <fullName evidence="4">Amidohydrolase-related domain-containing protein</fullName>
    </recommendedName>
</protein>